<evidence type="ECO:0000256" key="7">
    <source>
        <dbReference type="ARBA" id="ARBA00022741"/>
    </source>
</evidence>
<dbReference type="EMBL" id="LT629690">
    <property type="protein sequence ID" value="SDE99003.1"/>
    <property type="molecule type" value="Genomic_DNA"/>
</dbReference>
<evidence type="ECO:0000256" key="13">
    <source>
        <dbReference type="SAM" id="Phobius"/>
    </source>
</evidence>
<evidence type="ECO:0000256" key="8">
    <source>
        <dbReference type="ARBA" id="ARBA00022777"/>
    </source>
</evidence>
<dbReference type="OrthoDB" id="9806130at2"/>
<protein>
    <recommendedName>
        <fullName evidence="3">histidine kinase</fullName>
        <ecNumber evidence="3">2.7.13.3</ecNumber>
    </recommendedName>
</protein>
<evidence type="ECO:0000313" key="15">
    <source>
        <dbReference type="EMBL" id="SDE99003.1"/>
    </source>
</evidence>
<evidence type="ECO:0000256" key="11">
    <source>
        <dbReference type="ARBA" id="ARBA00023012"/>
    </source>
</evidence>
<comment type="catalytic activity">
    <reaction evidence="1">
        <text>ATP + protein L-histidine = ADP + protein N-phospho-L-histidine.</text>
        <dbReference type="EC" id="2.7.13.3"/>
    </reaction>
</comment>
<dbReference type="InterPro" id="IPR036890">
    <property type="entry name" value="HATPase_C_sf"/>
</dbReference>
<dbReference type="FunFam" id="3.30.565.10:FF:000006">
    <property type="entry name" value="Sensor histidine kinase WalK"/>
    <property type="match status" value="1"/>
</dbReference>
<dbReference type="InterPro" id="IPR003594">
    <property type="entry name" value="HATPase_dom"/>
</dbReference>
<organism evidence="15 16">
    <name type="scientific">Terriglobus roseus</name>
    <dbReference type="NCBI Taxonomy" id="392734"/>
    <lineage>
        <taxon>Bacteria</taxon>
        <taxon>Pseudomonadati</taxon>
        <taxon>Acidobacteriota</taxon>
        <taxon>Terriglobia</taxon>
        <taxon>Terriglobales</taxon>
        <taxon>Acidobacteriaceae</taxon>
        <taxon>Terriglobus</taxon>
    </lineage>
</organism>
<dbReference type="AlphaFoldDB" id="A0A1G7HFC6"/>
<dbReference type="Pfam" id="PF02518">
    <property type="entry name" value="HATPase_c"/>
    <property type="match status" value="1"/>
</dbReference>
<feature type="transmembrane region" description="Helical" evidence="13">
    <location>
        <begin position="78"/>
        <end position="102"/>
    </location>
</feature>
<dbReference type="GO" id="GO:0005524">
    <property type="term" value="F:ATP binding"/>
    <property type="evidence" value="ECO:0007669"/>
    <property type="project" value="UniProtKB-KW"/>
</dbReference>
<evidence type="ECO:0000256" key="12">
    <source>
        <dbReference type="ARBA" id="ARBA00023136"/>
    </source>
</evidence>
<evidence type="ECO:0000256" key="5">
    <source>
        <dbReference type="ARBA" id="ARBA00022679"/>
    </source>
</evidence>
<keyword evidence="12 13" id="KW-0472">Membrane</keyword>
<dbReference type="SUPFAM" id="SSF55874">
    <property type="entry name" value="ATPase domain of HSP90 chaperone/DNA topoisomerase II/histidine kinase"/>
    <property type="match status" value="1"/>
</dbReference>
<dbReference type="CDD" id="cd00082">
    <property type="entry name" value="HisKA"/>
    <property type="match status" value="1"/>
</dbReference>
<keyword evidence="8 15" id="KW-0418">Kinase</keyword>
<dbReference type="Gene3D" id="1.10.287.130">
    <property type="match status" value="1"/>
</dbReference>
<feature type="transmembrane region" description="Helical" evidence="13">
    <location>
        <begin position="53"/>
        <end position="71"/>
    </location>
</feature>
<accession>A0A1G7HFC6</accession>
<dbReference type="Pfam" id="PF00512">
    <property type="entry name" value="HisKA"/>
    <property type="match status" value="1"/>
</dbReference>
<keyword evidence="16" id="KW-1185">Reference proteome</keyword>
<dbReference type="SUPFAM" id="SSF47384">
    <property type="entry name" value="Homodimeric domain of signal transducing histidine kinase"/>
    <property type="match status" value="1"/>
</dbReference>
<evidence type="ECO:0000256" key="10">
    <source>
        <dbReference type="ARBA" id="ARBA00022989"/>
    </source>
</evidence>
<dbReference type="InterPro" id="IPR038318">
    <property type="entry name" value="KdpD_sf"/>
</dbReference>
<evidence type="ECO:0000256" key="9">
    <source>
        <dbReference type="ARBA" id="ARBA00022840"/>
    </source>
</evidence>
<dbReference type="GO" id="GO:0000155">
    <property type="term" value="F:phosphorelay sensor kinase activity"/>
    <property type="evidence" value="ECO:0007669"/>
    <property type="project" value="InterPro"/>
</dbReference>
<dbReference type="InterPro" id="IPR025201">
    <property type="entry name" value="KdpD_TM"/>
</dbReference>
<evidence type="ECO:0000256" key="6">
    <source>
        <dbReference type="ARBA" id="ARBA00022692"/>
    </source>
</evidence>
<proteinExistence type="predicted"/>
<evidence type="ECO:0000256" key="2">
    <source>
        <dbReference type="ARBA" id="ARBA00004141"/>
    </source>
</evidence>
<comment type="subcellular location">
    <subcellularLocation>
        <location evidence="2">Membrane</location>
        <topology evidence="2">Multi-pass membrane protein</topology>
    </subcellularLocation>
</comment>
<dbReference type="PANTHER" id="PTHR45569">
    <property type="entry name" value="SENSOR PROTEIN KDPD"/>
    <property type="match status" value="1"/>
</dbReference>
<dbReference type="InterPro" id="IPR003661">
    <property type="entry name" value="HisK_dim/P_dom"/>
</dbReference>
<gene>
    <name evidence="15" type="ORF">SAMN05444167_1049</name>
</gene>
<evidence type="ECO:0000259" key="14">
    <source>
        <dbReference type="PROSITE" id="PS50109"/>
    </source>
</evidence>
<dbReference type="InterPro" id="IPR005467">
    <property type="entry name" value="His_kinase_dom"/>
</dbReference>
<dbReference type="EC" id="2.7.13.3" evidence="3"/>
<dbReference type="InterPro" id="IPR052023">
    <property type="entry name" value="Histidine_kinase_KdpD"/>
</dbReference>
<evidence type="ECO:0000256" key="1">
    <source>
        <dbReference type="ARBA" id="ARBA00000085"/>
    </source>
</evidence>
<dbReference type="CDD" id="cd00075">
    <property type="entry name" value="HATPase"/>
    <property type="match status" value="1"/>
</dbReference>
<dbReference type="PRINTS" id="PR00344">
    <property type="entry name" value="BCTRLSENSOR"/>
</dbReference>
<keyword evidence="6 13" id="KW-0812">Transmembrane</keyword>
<dbReference type="SMART" id="SM00387">
    <property type="entry name" value="HATPase_c"/>
    <property type="match status" value="1"/>
</dbReference>
<dbReference type="Gene3D" id="3.30.565.10">
    <property type="entry name" value="Histidine kinase-like ATPase, C-terminal domain"/>
    <property type="match status" value="1"/>
</dbReference>
<feature type="transmembrane region" description="Helical" evidence="13">
    <location>
        <begin position="28"/>
        <end position="47"/>
    </location>
</feature>
<evidence type="ECO:0000256" key="4">
    <source>
        <dbReference type="ARBA" id="ARBA00022553"/>
    </source>
</evidence>
<dbReference type="PANTHER" id="PTHR45569:SF1">
    <property type="entry name" value="SENSOR PROTEIN KDPD"/>
    <property type="match status" value="1"/>
</dbReference>
<keyword evidence="4" id="KW-0597">Phosphoprotein</keyword>
<dbReference type="SMART" id="SM00388">
    <property type="entry name" value="HisKA"/>
    <property type="match status" value="1"/>
</dbReference>
<reference evidence="15 16" key="1">
    <citation type="submission" date="2016-10" db="EMBL/GenBank/DDBJ databases">
        <authorList>
            <person name="de Groot N.N."/>
        </authorList>
    </citation>
    <scope>NUCLEOTIDE SEQUENCE [LARGE SCALE GENOMIC DNA]</scope>
    <source>
        <strain evidence="15 16">GAS232</strain>
    </source>
</reference>
<dbReference type="GO" id="GO:0005886">
    <property type="term" value="C:plasma membrane"/>
    <property type="evidence" value="ECO:0007669"/>
    <property type="project" value="TreeGrafter"/>
</dbReference>
<evidence type="ECO:0000313" key="16">
    <source>
        <dbReference type="Proteomes" id="UP000182427"/>
    </source>
</evidence>
<keyword evidence="7" id="KW-0547">Nucleotide-binding</keyword>
<dbReference type="Pfam" id="PF13493">
    <property type="entry name" value="DUF4118"/>
    <property type="match status" value="1"/>
</dbReference>
<dbReference type="Proteomes" id="UP000182427">
    <property type="component" value="Chromosome I"/>
</dbReference>
<keyword evidence="10 13" id="KW-1133">Transmembrane helix</keyword>
<dbReference type="Gene3D" id="1.20.120.620">
    <property type="entry name" value="Backbone structure of the membrane domain of e. Coli histidine kinase receptor kdpd"/>
    <property type="match status" value="1"/>
</dbReference>
<feature type="domain" description="Histidine kinase" evidence="14">
    <location>
        <begin position="175"/>
        <end position="396"/>
    </location>
</feature>
<dbReference type="InterPro" id="IPR004358">
    <property type="entry name" value="Sig_transdc_His_kin-like_C"/>
</dbReference>
<keyword evidence="9" id="KW-0067">ATP-binding</keyword>
<dbReference type="InterPro" id="IPR036097">
    <property type="entry name" value="HisK_dim/P_sf"/>
</dbReference>
<evidence type="ECO:0000256" key="3">
    <source>
        <dbReference type="ARBA" id="ARBA00012438"/>
    </source>
</evidence>
<dbReference type="RefSeq" id="WP_083344222.1">
    <property type="nucleotide sequence ID" value="NZ_LT629690.1"/>
</dbReference>
<keyword evidence="5" id="KW-0808">Transferase</keyword>
<name>A0A1G7HFC6_9BACT</name>
<sequence length="403" mass="44045">MLTAPIAYNYPERGFTMQILSYLSRKNIALRSFLSVLFISGLIGALAPLHRALSVTTIGFTLLLGVLFISIHMGSKPALAASVVAMLGYNFFFLPPLLTLTIEDPQNWVALAAFSITAVVTGQLSAHARQRALEAEEARLESERLYRELRCAFEIASQTEAIKRSEQMKSALLDAVTHDLRTPLTSIRAAATTLRKAYVSGQHIESELEEELIGMVDEESLHLDQLISNFVELARVESGHMLLKTSWSSLQDVTGVAVKRAERMSGEHAIVVEIPDTLPLLNIDERALSEVVYTLIDNAKKYSPPRSKVTVTARMSESGIEVSVHDEGIGIAAEDATRVFQKFYRGDETRVSAPHGLGVGLSIAKAIVEAHGGVIWVDQPGGATGTTIKFHIPVREESLCLPN</sequence>
<dbReference type="PROSITE" id="PS50109">
    <property type="entry name" value="HIS_KIN"/>
    <property type="match status" value="1"/>
</dbReference>
<keyword evidence="11" id="KW-0902">Two-component regulatory system</keyword>